<evidence type="ECO:0000256" key="6">
    <source>
        <dbReference type="ARBA" id="ARBA00022723"/>
    </source>
</evidence>
<dbReference type="Gene3D" id="2.10.60.10">
    <property type="entry name" value="CD59"/>
    <property type="match status" value="1"/>
</dbReference>
<dbReference type="PROSITE" id="PS50011">
    <property type="entry name" value="PROTEIN_KINASE_DOM"/>
    <property type="match status" value="1"/>
</dbReference>
<evidence type="ECO:0000256" key="14">
    <source>
        <dbReference type="ARBA" id="ARBA00023170"/>
    </source>
</evidence>
<dbReference type="InterPro" id="IPR011009">
    <property type="entry name" value="Kinase-like_dom_sf"/>
</dbReference>
<keyword evidence="14 16" id="KW-0675">Receptor</keyword>
<dbReference type="GO" id="GO:0046872">
    <property type="term" value="F:metal ion binding"/>
    <property type="evidence" value="ECO:0007669"/>
    <property type="project" value="UniProtKB-KW"/>
</dbReference>
<dbReference type="InterPro" id="IPR003605">
    <property type="entry name" value="GS_dom"/>
</dbReference>
<feature type="chain" id="PRO_5040109269" description="Serine/threonine-protein kinase receptor" evidence="17">
    <location>
        <begin position="23"/>
        <end position="454"/>
    </location>
</feature>
<dbReference type="Pfam" id="PF08515">
    <property type="entry name" value="TGF_beta_GS"/>
    <property type="match status" value="1"/>
</dbReference>
<evidence type="ECO:0000256" key="3">
    <source>
        <dbReference type="ARBA" id="ARBA00022527"/>
    </source>
</evidence>
<evidence type="ECO:0000256" key="15">
    <source>
        <dbReference type="ARBA" id="ARBA00023211"/>
    </source>
</evidence>
<dbReference type="Gene3D" id="3.30.200.20">
    <property type="entry name" value="Phosphorylase Kinase, domain 1"/>
    <property type="match status" value="1"/>
</dbReference>
<keyword evidence="9 16" id="KW-0418">Kinase</keyword>
<evidence type="ECO:0000256" key="1">
    <source>
        <dbReference type="ARBA" id="ARBA00004479"/>
    </source>
</evidence>
<keyword evidence="3 16" id="KW-0723">Serine/threonine-protein kinase</keyword>
<organism evidence="20 21">
    <name type="scientific">Equus caballus</name>
    <name type="common">Horse</name>
    <dbReference type="NCBI Taxonomy" id="9796"/>
    <lineage>
        <taxon>Eukaryota</taxon>
        <taxon>Metazoa</taxon>
        <taxon>Chordata</taxon>
        <taxon>Craniata</taxon>
        <taxon>Vertebrata</taxon>
        <taxon>Euteleostomi</taxon>
        <taxon>Mammalia</taxon>
        <taxon>Eutheria</taxon>
        <taxon>Laurasiatheria</taxon>
        <taxon>Perissodactyla</taxon>
        <taxon>Equidae</taxon>
        <taxon>Equus</taxon>
    </lineage>
</organism>
<evidence type="ECO:0000256" key="10">
    <source>
        <dbReference type="ARBA" id="ARBA00022840"/>
    </source>
</evidence>
<reference evidence="20" key="2">
    <citation type="submission" date="2025-08" db="UniProtKB">
        <authorList>
            <consortium name="Ensembl"/>
        </authorList>
    </citation>
    <scope>IDENTIFICATION</scope>
    <source>
        <strain evidence="20">Thoroughbred</strain>
    </source>
</reference>
<evidence type="ECO:0000256" key="4">
    <source>
        <dbReference type="ARBA" id="ARBA00022679"/>
    </source>
</evidence>
<comment type="similarity">
    <text evidence="2 16">Belongs to the protein kinase superfamily. TKL Ser/Thr protein kinase family. TGFB receptor subfamily.</text>
</comment>
<dbReference type="InterPro" id="IPR000719">
    <property type="entry name" value="Prot_kinase_dom"/>
</dbReference>
<dbReference type="PROSITE" id="PS51256">
    <property type="entry name" value="GS"/>
    <property type="match status" value="1"/>
</dbReference>
<dbReference type="InterPro" id="IPR001245">
    <property type="entry name" value="Ser-Thr/Tyr_kinase_cat_dom"/>
</dbReference>
<keyword evidence="4 16" id="KW-0808">Transferase</keyword>
<evidence type="ECO:0000313" key="20">
    <source>
        <dbReference type="Ensembl" id="ENSECAP00000090374.1"/>
    </source>
</evidence>
<evidence type="ECO:0000256" key="12">
    <source>
        <dbReference type="ARBA" id="ARBA00022989"/>
    </source>
</evidence>
<dbReference type="CDD" id="cd23534">
    <property type="entry name" value="TFP_LU_ECD_ALK1"/>
    <property type="match status" value="1"/>
</dbReference>
<keyword evidence="6 16" id="KW-0479">Metal-binding</keyword>
<dbReference type="SMART" id="SM00467">
    <property type="entry name" value="GS"/>
    <property type="match status" value="1"/>
</dbReference>
<evidence type="ECO:0000256" key="5">
    <source>
        <dbReference type="ARBA" id="ARBA00022692"/>
    </source>
</evidence>
<dbReference type="PROSITE" id="PS00108">
    <property type="entry name" value="PROTEIN_KINASE_ST"/>
    <property type="match status" value="1"/>
</dbReference>
<evidence type="ECO:0000256" key="16">
    <source>
        <dbReference type="RuleBase" id="RU361271"/>
    </source>
</evidence>
<dbReference type="PANTHER" id="PTHR23255">
    <property type="entry name" value="TRANSFORMING GROWTH FACTOR-BETA RECEPTOR TYPE I AND II"/>
    <property type="match status" value="1"/>
</dbReference>
<keyword evidence="11 16" id="KW-0460">Magnesium</keyword>
<dbReference type="Pfam" id="PF07714">
    <property type="entry name" value="PK_Tyr_Ser-Thr"/>
    <property type="match status" value="1"/>
</dbReference>
<dbReference type="InterPro" id="IPR045860">
    <property type="entry name" value="Snake_toxin-like_sf"/>
</dbReference>
<comment type="catalytic activity">
    <reaction evidence="16">
        <text>L-threonyl-[receptor-protein] + ATP = O-phospho-L-threonyl-[receptor-protein] + ADP + H(+)</text>
        <dbReference type="Rhea" id="RHEA:44880"/>
        <dbReference type="Rhea" id="RHEA-COMP:11024"/>
        <dbReference type="Rhea" id="RHEA-COMP:11025"/>
        <dbReference type="ChEBI" id="CHEBI:15378"/>
        <dbReference type="ChEBI" id="CHEBI:30013"/>
        <dbReference type="ChEBI" id="CHEBI:30616"/>
        <dbReference type="ChEBI" id="CHEBI:61977"/>
        <dbReference type="ChEBI" id="CHEBI:456216"/>
        <dbReference type="EC" id="2.7.11.30"/>
    </reaction>
</comment>
<evidence type="ECO:0000259" key="19">
    <source>
        <dbReference type="PROSITE" id="PS51256"/>
    </source>
</evidence>
<reference evidence="20" key="3">
    <citation type="submission" date="2025-09" db="UniProtKB">
        <authorList>
            <consortium name="Ensembl"/>
        </authorList>
    </citation>
    <scope>IDENTIFICATION</scope>
    <source>
        <strain evidence="20">Thoroughbred</strain>
    </source>
</reference>
<protein>
    <recommendedName>
        <fullName evidence="16">Serine/threonine-protein kinase receptor</fullName>
        <ecNumber evidence="16">2.7.11.30</ecNumber>
    </recommendedName>
</protein>
<keyword evidence="7 17" id="KW-0732">Signal</keyword>
<evidence type="ECO:0000256" key="11">
    <source>
        <dbReference type="ARBA" id="ARBA00022842"/>
    </source>
</evidence>
<dbReference type="PANTHER" id="PTHR23255:SF66">
    <property type="entry name" value="SERINE_THREONINE-PROTEIN KINASE RECEPTOR R3"/>
    <property type="match status" value="1"/>
</dbReference>
<dbReference type="InterPro" id="IPR000333">
    <property type="entry name" value="TGFB_receptor"/>
</dbReference>
<evidence type="ECO:0000256" key="9">
    <source>
        <dbReference type="ARBA" id="ARBA00022777"/>
    </source>
</evidence>
<accession>A0A9L0TUD2</accession>
<keyword evidence="12 16" id="KW-1133">Transmembrane helix</keyword>
<proteinExistence type="inferred from homology"/>
<sequence>MTLDPPRRGLLMLLMALGLTQSDPVKPSRGPLLTCTCDSPHCSRPTCQGAWCTVVLVREEGSHPQEHRGCGNLHQELCRGRPTEFVNHYCCYSPLCNQNVSLVLEATPTPEQPQVDGQLPLILGPVLAFLALVALGTLGLWHVRRRQEKQRGLHSELGESSLILKASEQGDSMLGDLLDSDCTTGSGSGLPFLVQRTVARQVALVECVGFIASDMTSRNSSTQLWLITHYHEHGSLYDFLQRQTLEPQLALRLAVSAACGLAHLHVEIFGTQGKPAIAHRDLKSRNVLVKSNLQCCIADLGLAVMHSQGSDYLDIGNNPRVGTKRYMAPEVLDEQIRTDCFESYKWTDIWAFGLVLWEITRRTTVNGIVEDYRPPFYDVVPNDPSFEDMKKVVCVDQQTPTIPNRLAADPVLSGLAQMMRECWYPNPSARLTALRIKKTLQKLSNSLEKAKVIH</sequence>
<dbReference type="SUPFAM" id="SSF57302">
    <property type="entry name" value="Snake toxin-like"/>
    <property type="match status" value="1"/>
</dbReference>
<dbReference type="GeneTree" id="ENSGT00940000161446"/>
<evidence type="ECO:0000256" key="2">
    <source>
        <dbReference type="ARBA" id="ARBA00009605"/>
    </source>
</evidence>
<feature type="signal peptide" evidence="17">
    <location>
        <begin position="1"/>
        <end position="22"/>
    </location>
</feature>
<reference evidence="20 21" key="1">
    <citation type="journal article" date="2009" name="Science">
        <title>Genome sequence, comparative analysis, and population genetics of the domestic horse.</title>
        <authorList>
            <consortium name="Broad Institute Genome Sequencing Platform"/>
            <consortium name="Broad Institute Whole Genome Assembly Team"/>
            <person name="Wade C.M."/>
            <person name="Giulotto E."/>
            <person name="Sigurdsson S."/>
            <person name="Zoli M."/>
            <person name="Gnerre S."/>
            <person name="Imsland F."/>
            <person name="Lear T.L."/>
            <person name="Adelson D.L."/>
            <person name="Bailey E."/>
            <person name="Bellone R.R."/>
            <person name="Bloecker H."/>
            <person name="Distl O."/>
            <person name="Edgar R.C."/>
            <person name="Garber M."/>
            <person name="Leeb T."/>
            <person name="Mauceli E."/>
            <person name="MacLeod J.N."/>
            <person name="Penedo M.C.T."/>
            <person name="Raison J.M."/>
            <person name="Sharpe T."/>
            <person name="Vogel J."/>
            <person name="Andersson L."/>
            <person name="Antczak D.F."/>
            <person name="Biagi T."/>
            <person name="Binns M.M."/>
            <person name="Chowdhary B.P."/>
            <person name="Coleman S.J."/>
            <person name="Della Valle G."/>
            <person name="Fryc S."/>
            <person name="Guerin G."/>
            <person name="Hasegawa T."/>
            <person name="Hill E.W."/>
            <person name="Jurka J."/>
            <person name="Kiialainen A."/>
            <person name="Lindgren G."/>
            <person name="Liu J."/>
            <person name="Magnani E."/>
            <person name="Mickelson J.R."/>
            <person name="Murray J."/>
            <person name="Nergadze S.G."/>
            <person name="Onofrio R."/>
            <person name="Pedroni S."/>
            <person name="Piras M.F."/>
            <person name="Raudsepp T."/>
            <person name="Rocchi M."/>
            <person name="Roeed K.H."/>
            <person name="Ryder O.A."/>
            <person name="Searle S."/>
            <person name="Skow L."/>
            <person name="Swinburne J.E."/>
            <person name="Syvaenen A.C."/>
            <person name="Tozaki T."/>
            <person name="Valberg S.J."/>
            <person name="Vaudin M."/>
            <person name="White J.R."/>
            <person name="Zody M.C."/>
            <person name="Lander E.S."/>
            <person name="Lindblad-Toh K."/>
        </authorList>
    </citation>
    <scope>NUCLEOTIDE SEQUENCE [LARGE SCALE GENOMIC DNA]</scope>
    <source>
        <strain evidence="20 21">Thoroughbred</strain>
    </source>
</reference>
<comment type="subcellular location">
    <subcellularLocation>
        <location evidence="1 16">Membrane</location>
        <topology evidence="1 16">Single-pass type I membrane protein</topology>
    </subcellularLocation>
</comment>
<dbReference type="Ensembl" id="ENSECAT00000101631.1">
    <property type="protein sequence ID" value="ENSECAP00000090374.1"/>
    <property type="gene ID" value="ENSECAG00000009133.4"/>
</dbReference>
<keyword evidence="15 16" id="KW-0464">Manganese</keyword>
<dbReference type="Gene3D" id="1.10.510.10">
    <property type="entry name" value="Transferase(Phosphotransferase) domain 1"/>
    <property type="match status" value="1"/>
</dbReference>
<name>A0A9L0TUD2_HORSE</name>
<keyword evidence="21" id="KW-1185">Reference proteome</keyword>
<comment type="cofactor">
    <cofactor evidence="16">
        <name>Mg(2+)</name>
        <dbReference type="ChEBI" id="CHEBI:18420"/>
    </cofactor>
    <cofactor evidence="16">
        <name>Mn(2+)</name>
        <dbReference type="ChEBI" id="CHEBI:29035"/>
    </cofactor>
</comment>
<dbReference type="SMART" id="SM00220">
    <property type="entry name" value="S_TKc"/>
    <property type="match status" value="1"/>
</dbReference>
<dbReference type="PRINTS" id="PR00653">
    <property type="entry name" value="ACTIVIN2R"/>
</dbReference>
<dbReference type="GO" id="GO:0004675">
    <property type="term" value="F:transmembrane receptor protein serine/threonine kinase activity"/>
    <property type="evidence" value="ECO:0007669"/>
    <property type="project" value="UniProtKB-EC"/>
</dbReference>
<dbReference type="GO" id="GO:0016020">
    <property type="term" value="C:membrane"/>
    <property type="evidence" value="ECO:0007669"/>
    <property type="project" value="UniProtKB-SubCell"/>
</dbReference>
<evidence type="ECO:0000259" key="18">
    <source>
        <dbReference type="PROSITE" id="PS50011"/>
    </source>
</evidence>
<evidence type="ECO:0000256" key="8">
    <source>
        <dbReference type="ARBA" id="ARBA00022741"/>
    </source>
</evidence>
<dbReference type="SUPFAM" id="SSF56112">
    <property type="entry name" value="Protein kinase-like (PK-like)"/>
    <property type="match status" value="1"/>
</dbReference>
<dbReference type="EC" id="2.7.11.30" evidence="16"/>
<evidence type="ECO:0000256" key="7">
    <source>
        <dbReference type="ARBA" id="ARBA00022729"/>
    </source>
</evidence>
<dbReference type="Proteomes" id="UP000002281">
    <property type="component" value="Chromosome 6"/>
</dbReference>
<feature type="domain" description="GS" evidence="19">
    <location>
        <begin position="172"/>
        <end position="201"/>
    </location>
</feature>
<keyword evidence="10 16" id="KW-0067">ATP-binding</keyword>
<keyword evidence="5 16" id="KW-0812">Transmembrane</keyword>
<dbReference type="FunFam" id="2.10.60.10:FF:000014">
    <property type="entry name" value="Serine/threonine-protein kinase receptor R3"/>
    <property type="match status" value="1"/>
</dbReference>
<dbReference type="AlphaFoldDB" id="A0A9L0TUD2"/>
<evidence type="ECO:0000256" key="13">
    <source>
        <dbReference type="ARBA" id="ARBA00023136"/>
    </source>
</evidence>
<dbReference type="GO" id="GO:0005524">
    <property type="term" value="F:ATP binding"/>
    <property type="evidence" value="ECO:0007669"/>
    <property type="project" value="UniProtKB-UniRule"/>
</dbReference>
<gene>
    <name evidence="20" type="primary">ACVRL1</name>
</gene>
<feature type="transmembrane region" description="Helical" evidence="16">
    <location>
        <begin position="119"/>
        <end position="141"/>
    </location>
</feature>
<keyword evidence="13 16" id="KW-0472">Membrane</keyword>
<keyword evidence="8 16" id="KW-0547">Nucleotide-binding</keyword>
<feature type="domain" description="Protein kinase" evidence="18">
    <location>
        <begin position="129"/>
        <end position="454"/>
    </location>
</feature>
<evidence type="ECO:0000313" key="21">
    <source>
        <dbReference type="Proteomes" id="UP000002281"/>
    </source>
</evidence>
<dbReference type="FunFam" id="1.10.510.10:FF:000018">
    <property type="entry name" value="Receptor protein serine/threonine kinase"/>
    <property type="match status" value="1"/>
</dbReference>
<evidence type="ECO:0000256" key="17">
    <source>
        <dbReference type="SAM" id="SignalP"/>
    </source>
</evidence>
<dbReference type="InterPro" id="IPR008271">
    <property type="entry name" value="Ser/Thr_kinase_AS"/>
</dbReference>